<name>A0A7W4VJG0_9HYPH</name>
<accession>A0A7W4VJG0</accession>
<sequence length="149" mass="16401">MRRQIPANIAIPLMVLFALFIMVSTWWWVVLSGSNPYTVTNVGVVNVRGEAQEQFRPGEVVGIIRNICTSESIGTSFNPGLRNDIGLLFPLPGGVIHSEAGCRQGKYGFIMPNLPPGTYTYVNTVLYQSNLVGRDEHAIFPPLTLEVLP</sequence>
<keyword evidence="1" id="KW-0812">Transmembrane</keyword>
<dbReference type="RefSeq" id="WP_183447265.1">
    <property type="nucleotide sequence ID" value="NZ_JACHWB010000001.1"/>
</dbReference>
<dbReference type="AlphaFoldDB" id="A0A7W4VJG0"/>
<dbReference type="Proteomes" id="UP000532010">
    <property type="component" value="Unassembled WGS sequence"/>
</dbReference>
<protein>
    <submittedName>
        <fullName evidence="2">Uncharacterized protein</fullName>
    </submittedName>
</protein>
<organism evidence="2 3">
    <name type="scientific">Microvirga lupini</name>
    <dbReference type="NCBI Taxonomy" id="420324"/>
    <lineage>
        <taxon>Bacteria</taxon>
        <taxon>Pseudomonadati</taxon>
        <taxon>Pseudomonadota</taxon>
        <taxon>Alphaproteobacteria</taxon>
        <taxon>Hyphomicrobiales</taxon>
        <taxon>Methylobacteriaceae</taxon>
        <taxon>Microvirga</taxon>
    </lineage>
</organism>
<comment type="caution">
    <text evidence="2">The sequence shown here is derived from an EMBL/GenBank/DDBJ whole genome shotgun (WGS) entry which is preliminary data.</text>
</comment>
<feature type="transmembrane region" description="Helical" evidence="1">
    <location>
        <begin position="7"/>
        <end position="29"/>
    </location>
</feature>
<evidence type="ECO:0000256" key="1">
    <source>
        <dbReference type="SAM" id="Phobius"/>
    </source>
</evidence>
<dbReference type="EMBL" id="JACHWB010000001">
    <property type="protein sequence ID" value="MBB3017732.1"/>
    <property type="molecule type" value="Genomic_DNA"/>
</dbReference>
<keyword evidence="1" id="KW-1133">Transmembrane helix</keyword>
<gene>
    <name evidence="2" type="ORF">FHR70_000772</name>
</gene>
<evidence type="ECO:0000313" key="3">
    <source>
        <dbReference type="Proteomes" id="UP000532010"/>
    </source>
</evidence>
<evidence type="ECO:0000313" key="2">
    <source>
        <dbReference type="EMBL" id="MBB3017732.1"/>
    </source>
</evidence>
<keyword evidence="1" id="KW-0472">Membrane</keyword>
<keyword evidence="3" id="KW-1185">Reference proteome</keyword>
<reference evidence="2 3" key="1">
    <citation type="submission" date="2020-08" db="EMBL/GenBank/DDBJ databases">
        <title>The Agave Microbiome: Exploring the role of microbial communities in plant adaptations to desert environments.</title>
        <authorList>
            <person name="Partida-Martinez L.P."/>
        </authorList>
    </citation>
    <scope>NUCLEOTIDE SEQUENCE [LARGE SCALE GENOMIC DNA]</scope>
    <source>
        <strain evidence="2 3">AT3.9</strain>
    </source>
</reference>
<proteinExistence type="predicted"/>